<dbReference type="PANTHER" id="PTHR11878">
    <property type="entry name" value="SODIUM/CALCIUM EXCHANGER"/>
    <property type="match status" value="1"/>
</dbReference>
<dbReference type="GO" id="GO:0006811">
    <property type="term" value="P:monoatomic ion transport"/>
    <property type="evidence" value="ECO:0007669"/>
    <property type="project" value="UniProtKB-KW"/>
</dbReference>
<gene>
    <name evidence="3" type="ORF">M9458_011500</name>
</gene>
<feature type="non-terminal residue" evidence="3">
    <location>
        <position position="1"/>
    </location>
</feature>
<keyword evidence="2" id="KW-1133">Transmembrane helix</keyword>
<accession>A0ABD0R3X2</accession>
<name>A0ABD0R3X2_CIRMR</name>
<evidence type="ECO:0000256" key="2">
    <source>
        <dbReference type="SAM" id="Phobius"/>
    </source>
</evidence>
<evidence type="ECO:0000313" key="4">
    <source>
        <dbReference type="Proteomes" id="UP001529510"/>
    </source>
</evidence>
<organism evidence="3 4">
    <name type="scientific">Cirrhinus mrigala</name>
    <name type="common">Mrigala</name>
    <dbReference type="NCBI Taxonomy" id="683832"/>
    <lineage>
        <taxon>Eukaryota</taxon>
        <taxon>Metazoa</taxon>
        <taxon>Chordata</taxon>
        <taxon>Craniata</taxon>
        <taxon>Vertebrata</taxon>
        <taxon>Euteleostomi</taxon>
        <taxon>Actinopterygii</taxon>
        <taxon>Neopterygii</taxon>
        <taxon>Teleostei</taxon>
        <taxon>Ostariophysi</taxon>
        <taxon>Cypriniformes</taxon>
        <taxon>Cyprinidae</taxon>
        <taxon>Labeoninae</taxon>
        <taxon>Labeonini</taxon>
        <taxon>Cirrhinus</taxon>
    </lineage>
</organism>
<proteinExistence type="predicted"/>
<comment type="caution">
    <text evidence="3">The sequence shown here is derived from an EMBL/GenBank/DDBJ whole genome shotgun (WGS) entry which is preliminary data.</text>
</comment>
<feature type="transmembrane region" description="Helical" evidence="2">
    <location>
        <begin position="33"/>
        <end position="52"/>
    </location>
</feature>
<protein>
    <submittedName>
        <fullName evidence="3">Uncharacterized protein</fullName>
    </submittedName>
</protein>
<keyword evidence="1" id="KW-0406">Ion transport</keyword>
<dbReference type="InterPro" id="IPR051171">
    <property type="entry name" value="CaCA"/>
</dbReference>
<sequence length="77" mass="8429">NSSADGPKRSCSEKVKCQPGILLPVWLPYDPPLAMQAVRAVIYFASLLYMFLGVSIIADRFMAAIEVITSQVHSSTK</sequence>
<keyword evidence="4" id="KW-1185">Reference proteome</keyword>
<keyword evidence="2" id="KW-0812">Transmembrane</keyword>
<reference evidence="3 4" key="1">
    <citation type="submission" date="2024-05" db="EMBL/GenBank/DDBJ databases">
        <title>Genome sequencing and assembly of Indian major carp, Cirrhinus mrigala (Hamilton, 1822).</title>
        <authorList>
            <person name="Mohindra V."/>
            <person name="Chowdhury L.M."/>
            <person name="Lal K."/>
            <person name="Jena J.K."/>
        </authorList>
    </citation>
    <scope>NUCLEOTIDE SEQUENCE [LARGE SCALE GENOMIC DNA]</scope>
    <source>
        <strain evidence="3">CM1030</strain>
        <tissue evidence="3">Blood</tissue>
    </source>
</reference>
<keyword evidence="2" id="KW-0472">Membrane</keyword>
<evidence type="ECO:0000256" key="1">
    <source>
        <dbReference type="ARBA" id="ARBA00023065"/>
    </source>
</evidence>
<keyword evidence="1" id="KW-0813">Transport</keyword>
<dbReference type="PANTHER" id="PTHR11878:SF77">
    <property type="entry name" value="SODIUM_CALCIUM EXCHANGER 2 ISOFORM X1"/>
    <property type="match status" value="1"/>
</dbReference>
<dbReference type="AlphaFoldDB" id="A0ABD0R3X2"/>
<dbReference type="EMBL" id="JAMKFB020000005">
    <property type="protein sequence ID" value="KAL0193204.1"/>
    <property type="molecule type" value="Genomic_DNA"/>
</dbReference>
<dbReference type="Proteomes" id="UP001529510">
    <property type="component" value="Unassembled WGS sequence"/>
</dbReference>
<evidence type="ECO:0000313" key="3">
    <source>
        <dbReference type="EMBL" id="KAL0193204.1"/>
    </source>
</evidence>